<evidence type="ECO:0000313" key="4">
    <source>
        <dbReference type="Proteomes" id="UP000676336"/>
    </source>
</evidence>
<dbReference type="EMBL" id="CAJOBJ010124612">
    <property type="protein sequence ID" value="CAF4693228.1"/>
    <property type="molecule type" value="Genomic_DNA"/>
</dbReference>
<evidence type="ECO:0000313" key="2">
    <source>
        <dbReference type="EMBL" id="CAF4789577.1"/>
    </source>
</evidence>
<accession>A0A8S3CY20</accession>
<feature type="non-terminal residue" evidence="3">
    <location>
        <position position="1"/>
    </location>
</feature>
<dbReference type="EMBL" id="CAJOBI010187766">
    <property type="protein sequence ID" value="CAF4950778.1"/>
    <property type="molecule type" value="Genomic_DNA"/>
</dbReference>
<dbReference type="EMBL" id="CAJOBH010137634">
    <property type="protein sequence ID" value="CAF4789577.1"/>
    <property type="molecule type" value="Genomic_DNA"/>
</dbReference>
<protein>
    <submittedName>
        <fullName evidence="3">Uncharacterized protein</fullName>
    </submittedName>
</protein>
<dbReference type="Proteomes" id="UP000676336">
    <property type="component" value="Unassembled WGS sequence"/>
</dbReference>
<evidence type="ECO:0000313" key="3">
    <source>
        <dbReference type="EMBL" id="CAF4950778.1"/>
    </source>
</evidence>
<dbReference type="AlphaFoldDB" id="A0A8S3CY20"/>
<dbReference type="Proteomes" id="UP000681720">
    <property type="component" value="Unassembled WGS sequence"/>
</dbReference>
<evidence type="ECO:0000313" key="1">
    <source>
        <dbReference type="EMBL" id="CAF4693228.1"/>
    </source>
</evidence>
<organism evidence="3 4">
    <name type="scientific">Rotaria magnacalcarata</name>
    <dbReference type="NCBI Taxonomy" id="392030"/>
    <lineage>
        <taxon>Eukaryota</taxon>
        <taxon>Metazoa</taxon>
        <taxon>Spiralia</taxon>
        <taxon>Gnathifera</taxon>
        <taxon>Rotifera</taxon>
        <taxon>Eurotatoria</taxon>
        <taxon>Bdelloidea</taxon>
        <taxon>Philodinida</taxon>
        <taxon>Philodinidae</taxon>
        <taxon>Rotaria</taxon>
    </lineage>
</organism>
<gene>
    <name evidence="2" type="ORF">BYL167_LOCUS47664</name>
    <name evidence="1" type="ORF">GIL414_LOCUS42763</name>
    <name evidence="3" type="ORF">SMN809_LOCUS54107</name>
</gene>
<reference evidence="3" key="1">
    <citation type="submission" date="2021-02" db="EMBL/GenBank/DDBJ databases">
        <authorList>
            <person name="Nowell W R."/>
        </authorList>
    </citation>
    <scope>NUCLEOTIDE SEQUENCE</scope>
</reference>
<dbReference type="Proteomes" id="UP000681967">
    <property type="component" value="Unassembled WGS sequence"/>
</dbReference>
<proteinExistence type="predicted"/>
<sequence>DDDIQTLIRQRRPKLQTERALSIISEEEEVTRLSVLRSYRGVHMSIDGVIRRPISTIV</sequence>
<comment type="caution">
    <text evidence="3">The sequence shown here is derived from an EMBL/GenBank/DDBJ whole genome shotgun (WGS) entry which is preliminary data.</text>
</comment>
<feature type="non-terminal residue" evidence="3">
    <location>
        <position position="58"/>
    </location>
</feature>
<name>A0A8S3CY20_9BILA</name>